<sequence>MIDMNNWEKSNERRNVLGVEIKEDTDRPIKGINPKDEERRTNEPLELLGTFSFAYAGVAPRTPMSVPKLSGCTHLPRLISVIDREWITNCLRLLLWFP</sequence>
<dbReference type="EMBL" id="BGPR01021351">
    <property type="protein sequence ID" value="GBN86551.1"/>
    <property type="molecule type" value="Genomic_DNA"/>
</dbReference>
<proteinExistence type="predicted"/>
<name>A0A4Y2SFA1_ARAVE</name>
<keyword evidence="2" id="KW-1185">Reference proteome</keyword>
<reference evidence="1 2" key="1">
    <citation type="journal article" date="2019" name="Sci. Rep.">
        <title>Orb-weaving spider Araneus ventricosus genome elucidates the spidroin gene catalogue.</title>
        <authorList>
            <person name="Kono N."/>
            <person name="Nakamura H."/>
            <person name="Ohtoshi R."/>
            <person name="Moran D.A.P."/>
            <person name="Shinohara A."/>
            <person name="Yoshida Y."/>
            <person name="Fujiwara M."/>
            <person name="Mori M."/>
            <person name="Tomita M."/>
            <person name="Arakawa K."/>
        </authorList>
    </citation>
    <scope>NUCLEOTIDE SEQUENCE [LARGE SCALE GENOMIC DNA]</scope>
</reference>
<accession>A0A4Y2SFA1</accession>
<comment type="caution">
    <text evidence="1">The sequence shown here is derived from an EMBL/GenBank/DDBJ whole genome shotgun (WGS) entry which is preliminary data.</text>
</comment>
<evidence type="ECO:0000313" key="1">
    <source>
        <dbReference type="EMBL" id="GBN86551.1"/>
    </source>
</evidence>
<evidence type="ECO:0000313" key="2">
    <source>
        <dbReference type="Proteomes" id="UP000499080"/>
    </source>
</evidence>
<dbReference type="Proteomes" id="UP000499080">
    <property type="component" value="Unassembled WGS sequence"/>
</dbReference>
<organism evidence="1 2">
    <name type="scientific">Araneus ventricosus</name>
    <name type="common">Orbweaver spider</name>
    <name type="synonym">Epeira ventricosa</name>
    <dbReference type="NCBI Taxonomy" id="182803"/>
    <lineage>
        <taxon>Eukaryota</taxon>
        <taxon>Metazoa</taxon>
        <taxon>Ecdysozoa</taxon>
        <taxon>Arthropoda</taxon>
        <taxon>Chelicerata</taxon>
        <taxon>Arachnida</taxon>
        <taxon>Araneae</taxon>
        <taxon>Araneomorphae</taxon>
        <taxon>Entelegynae</taxon>
        <taxon>Araneoidea</taxon>
        <taxon>Araneidae</taxon>
        <taxon>Araneus</taxon>
    </lineage>
</organism>
<protein>
    <submittedName>
        <fullName evidence="1">Uncharacterized protein</fullName>
    </submittedName>
</protein>
<gene>
    <name evidence="1" type="ORF">AVEN_43659_1</name>
</gene>
<dbReference type="AlphaFoldDB" id="A0A4Y2SFA1"/>